<proteinExistence type="predicted"/>
<organism evidence="4 5">
    <name type="scientific">Phytohabitans houttuyneae</name>
    <dbReference type="NCBI Taxonomy" id="1076126"/>
    <lineage>
        <taxon>Bacteria</taxon>
        <taxon>Bacillati</taxon>
        <taxon>Actinomycetota</taxon>
        <taxon>Actinomycetes</taxon>
        <taxon>Micromonosporales</taxon>
        <taxon>Micromonosporaceae</taxon>
    </lineage>
</organism>
<dbReference type="InterPro" id="IPR009057">
    <property type="entry name" value="Homeodomain-like_sf"/>
</dbReference>
<name>A0A6V8KPC5_9ACTN</name>
<dbReference type="Gene3D" id="1.10.10.60">
    <property type="entry name" value="Homeodomain-like"/>
    <property type="match status" value="1"/>
</dbReference>
<dbReference type="Gene3D" id="1.10.357.10">
    <property type="entry name" value="Tetracycline Repressor, domain 2"/>
    <property type="match status" value="1"/>
</dbReference>
<evidence type="ECO:0000256" key="1">
    <source>
        <dbReference type="ARBA" id="ARBA00023125"/>
    </source>
</evidence>
<gene>
    <name evidence="4" type="ORF">Phou_084010</name>
</gene>
<feature type="DNA-binding region" description="H-T-H motif" evidence="2">
    <location>
        <begin position="44"/>
        <end position="63"/>
    </location>
</feature>
<dbReference type="PROSITE" id="PS50977">
    <property type="entry name" value="HTH_TETR_2"/>
    <property type="match status" value="1"/>
</dbReference>
<keyword evidence="1 2" id="KW-0238">DNA-binding</keyword>
<protein>
    <submittedName>
        <fullName evidence="4">TetR family transcriptional regulator</fullName>
    </submittedName>
</protein>
<sequence length="220" mass="24243">MGWNSGPWNGDAGQPAIDRRVRQREAFFAAGLALFGRDGFALTSVERLCVEAGATPRDFYREFPDTEGLLIAVHDRITTEAMRAMSAALAETSPEPLETRIGAAVRAYLGVTARDPARARVAYVEVLGAGPTMELHRQAWRERFIDLFTAEVERAVARGEAESRDYRMTAMAVVGTVNELAYQWARRADRPPADQIMGEVVRLIVAALNGRPHQTRDAGT</sequence>
<feature type="domain" description="HTH tetR-type" evidence="3">
    <location>
        <begin position="21"/>
        <end position="81"/>
    </location>
</feature>
<dbReference type="PANTHER" id="PTHR30055">
    <property type="entry name" value="HTH-TYPE TRANSCRIPTIONAL REGULATOR RUTR"/>
    <property type="match status" value="1"/>
</dbReference>
<dbReference type="PANTHER" id="PTHR30055:SF226">
    <property type="entry name" value="HTH-TYPE TRANSCRIPTIONAL REGULATOR PKSA"/>
    <property type="match status" value="1"/>
</dbReference>
<comment type="caution">
    <text evidence="4">The sequence shown here is derived from an EMBL/GenBank/DDBJ whole genome shotgun (WGS) entry which is preliminary data.</text>
</comment>
<evidence type="ECO:0000313" key="5">
    <source>
        <dbReference type="Proteomes" id="UP000482800"/>
    </source>
</evidence>
<dbReference type="SUPFAM" id="SSF46689">
    <property type="entry name" value="Homeodomain-like"/>
    <property type="match status" value="1"/>
</dbReference>
<dbReference type="GO" id="GO:0003700">
    <property type="term" value="F:DNA-binding transcription factor activity"/>
    <property type="evidence" value="ECO:0007669"/>
    <property type="project" value="TreeGrafter"/>
</dbReference>
<dbReference type="InterPro" id="IPR001647">
    <property type="entry name" value="HTH_TetR"/>
</dbReference>
<dbReference type="Pfam" id="PF17932">
    <property type="entry name" value="TetR_C_24"/>
    <property type="match status" value="1"/>
</dbReference>
<keyword evidence="5" id="KW-1185">Reference proteome</keyword>
<dbReference type="GO" id="GO:0000976">
    <property type="term" value="F:transcription cis-regulatory region binding"/>
    <property type="evidence" value="ECO:0007669"/>
    <property type="project" value="TreeGrafter"/>
</dbReference>
<dbReference type="InterPro" id="IPR036271">
    <property type="entry name" value="Tet_transcr_reg_TetR-rel_C_sf"/>
</dbReference>
<reference evidence="4 5" key="2">
    <citation type="submission" date="2020-03" db="EMBL/GenBank/DDBJ databases">
        <authorList>
            <person name="Ichikawa N."/>
            <person name="Kimura A."/>
            <person name="Kitahashi Y."/>
            <person name="Uohara A."/>
        </authorList>
    </citation>
    <scope>NUCLEOTIDE SEQUENCE [LARGE SCALE GENOMIC DNA]</scope>
    <source>
        <strain evidence="4 5">NBRC 108639</strain>
    </source>
</reference>
<evidence type="ECO:0000259" key="3">
    <source>
        <dbReference type="PROSITE" id="PS50977"/>
    </source>
</evidence>
<dbReference type="InterPro" id="IPR041490">
    <property type="entry name" value="KstR2_TetR_C"/>
</dbReference>
<evidence type="ECO:0000313" key="4">
    <source>
        <dbReference type="EMBL" id="GFJ84221.1"/>
    </source>
</evidence>
<reference evidence="4 5" key="1">
    <citation type="submission" date="2020-03" db="EMBL/GenBank/DDBJ databases">
        <title>Whole genome shotgun sequence of Phytohabitans houttuyneae NBRC 108639.</title>
        <authorList>
            <person name="Komaki H."/>
            <person name="Tamura T."/>
        </authorList>
    </citation>
    <scope>NUCLEOTIDE SEQUENCE [LARGE SCALE GENOMIC DNA]</scope>
    <source>
        <strain evidence="4 5">NBRC 108639</strain>
    </source>
</reference>
<dbReference type="SUPFAM" id="SSF48498">
    <property type="entry name" value="Tetracyclin repressor-like, C-terminal domain"/>
    <property type="match status" value="1"/>
</dbReference>
<dbReference type="AlphaFoldDB" id="A0A6V8KPC5"/>
<accession>A0A6V8KPC5</accession>
<dbReference type="Proteomes" id="UP000482800">
    <property type="component" value="Unassembled WGS sequence"/>
</dbReference>
<evidence type="ECO:0000256" key="2">
    <source>
        <dbReference type="PROSITE-ProRule" id="PRU00335"/>
    </source>
</evidence>
<dbReference type="EMBL" id="BLPF01000003">
    <property type="protein sequence ID" value="GFJ84221.1"/>
    <property type="molecule type" value="Genomic_DNA"/>
</dbReference>
<dbReference type="Pfam" id="PF00440">
    <property type="entry name" value="TetR_N"/>
    <property type="match status" value="1"/>
</dbReference>
<dbReference type="InterPro" id="IPR050109">
    <property type="entry name" value="HTH-type_TetR-like_transc_reg"/>
</dbReference>